<dbReference type="Proteomes" id="UP000018144">
    <property type="component" value="Unassembled WGS sequence"/>
</dbReference>
<dbReference type="EMBL" id="HF935724">
    <property type="protein sequence ID" value="CCX32148.1"/>
    <property type="molecule type" value="Genomic_DNA"/>
</dbReference>
<reference evidence="2 3" key="1">
    <citation type="journal article" date="2013" name="PLoS Genet.">
        <title>The genome and development-dependent transcriptomes of Pyronema confluens: a window into fungal evolution.</title>
        <authorList>
            <person name="Traeger S."/>
            <person name="Altegoer F."/>
            <person name="Freitag M."/>
            <person name="Gabaldon T."/>
            <person name="Kempken F."/>
            <person name="Kumar A."/>
            <person name="Marcet-Houben M."/>
            <person name="Poggeler S."/>
            <person name="Stajich J.E."/>
            <person name="Nowrousian M."/>
        </authorList>
    </citation>
    <scope>NUCLEOTIDE SEQUENCE [LARGE SCALE GENOMIC DNA]</scope>
    <source>
        <strain evidence="3">CBS 100304</strain>
        <tissue evidence="2">Vegetative mycelium</tissue>
    </source>
</reference>
<keyword evidence="3" id="KW-1185">Reference proteome</keyword>
<dbReference type="AlphaFoldDB" id="U4LJM1"/>
<accession>U4LJM1</accession>
<protein>
    <submittedName>
        <fullName evidence="2">Uncharacterized protein</fullName>
    </submittedName>
</protein>
<name>U4LJM1_PYROM</name>
<sequence>MMISELYCSVFSMKGEEVMRPPSPRVCHLDNVLSLRYASLSHPIALQSPQRPLFLDFATNNTGHDSRDPTNERVSHTLK</sequence>
<gene>
    <name evidence="2" type="ORF">PCON_12418</name>
</gene>
<evidence type="ECO:0000313" key="3">
    <source>
        <dbReference type="Proteomes" id="UP000018144"/>
    </source>
</evidence>
<evidence type="ECO:0000313" key="2">
    <source>
        <dbReference type="EMBL" id="CCX32148.1"/>
    </source>
</evidence>
<proteinExistence type="predicted"/>
<feature type="region of interest" description="Disordered" evidence="1">
    <location>
        <begin position="57"/>
        <end position="79"/>
    </location>
</feature>
<organism evidence="2 3">
    <name type="scientific">Pyronema omphalodes (strain CBS 100304)</name>
    <name type="common">Pyronema confluens</name>
    <dbReference type="NCBI Taxonomy" id="1076935"/>
    <lineage>
        <taxon>Eukaryota</taxon>
        <taxon>Fungi</taxon>
        <taxon>Dikarya</taxon>
        <taxon>Ascomycota</taxon>
        <taxon>Pezizomycotina</taxon>
        <taxon>Pezizomycetes</taxon>
        <taxon>Pezizales</taxon>
        <taxon>Pyronemataceae</taxon>
        <taxon>Pyronema</taxon>
    </lineage>
</organism>
<feature type="compositionally biased region" description="Basic and acidic residues" evidence="1">
    <location>
        <begin position="64"/>
        <end position="79"/>
    </location>
</feature>
<evidence type="ECO:0000256" key="1">
    <source>
        <dbReference type="SAM" id="MobiDB-lite"/>
    </source>
</evidence>